<feature type="region of interest" description="Disordered" evidence="4">
    <location>
        <begin position="943"/>
        <end position="969"/>
    </location>
</feature>
<dbReference type="InterPro" id="IPR001002">
    <property type="entry name" value="Chitin-bd_1"/>
</dbReference>
<dbReference type="InterPro" id="IPR036861">
    <property type="entry name" value="Endochitinase-like_sf"/>
</dbReference>
<feature type="region of interest" description="Disordered" evidence="4">
    <location>
        <begin position="476"/>
        <end position="801"/>
    </location>
</feature>
<dbReference type="Pfam" id="PF00704">
    <property type="entry name" value="Glyco_hydro_18"/>
    <property type="match status" value="1"/>
</dbReference>
<dbReference type="SUPFAM" id="SSF51445">
    <property type="entry name" value="(Trans)glycosidases"/>
    <property type="match status" value="1"/>
</dbReference>
<organism evidence="7 8">
    <name type="scientific">Ophiobolus disseminans</name>
    <dbReference type="NCBI Taxonomy" id="1469910"/>
    <lineage>
        <taxon>Eukaryota</taxon>
        <taxon>Fungi</taxon>
        <taxon>Dikarya</taxon>
        <taxon>Ascomycota</taxon>
        <taxon>Pezizomycotina</taxon>
        <taxon>Dothideomycetes</taxon>
        <taxon>Pleosporomycetidae</taxon>
        <taxon>Pleosporales</taxon>
        <taxon>Pleosporineae</taxon>
        <taxon>Phaeosphaeriaceae</taxon>
        <taxon>Ophiobolus</taxon>
    </lineage>
</organism>
<dbReference type="GO" id="GO:0008843">
    <property type="term" value="F:endochitinase activity"/>
    <property type="evidence" value="ECO:0007669"/>
    <property type="project" value="UniProtKB-EC"/>
</dbReference>
<evidence type="ECO:0000256" key="1">
    <source>
        <dbReference type="ARBA" id="ARBA00008682"/>
    </source>
</evidence>
<feature type="chain" id="PRO_5025496049" description="chitinase" evidence="5">
    <location>
        <begin position="18"/>
        <end position="1149"/>
    </location>
</feature>
<dbReference type="Pfam" id="PF00187">
    <property type="entry name" value="Chitin_bind_1"/>
    <property type="match status" value="1"/>
</dbReference>
<dbReference type="SUPFAM" id="SSF57016">
    <property type="entry name" value="Plant lectins/antimicrobial peptides"/>
    <property type="match status" value="1"/>
</dbReference>
<dbReference type="OrthoDB" id="73875at2759"/>
<dbReference type="InterPro" id="IPR029070">
    <property type="entry name" value="Chitinase_insertion_sf"/>
</dbReference>
<feature type="compositionally biased region" description="Basic and acidic residues" evidence="4">
    <location>
        <begin position="954"/>
        <end position="969"/>
    </location>
</feature>
<reference evidence="7" key="1">
    <citation type="journal article" date="2020" name="Stud. Mycol.">
        <title>101 Dothideomycetes genomes: a test case for predicting lifestyles and emergence of pathogens.</title>
        <authorList>
            <person name="Haridas S."/>
            <person name="Albert R."/>
            <person name="Binder M."/>
            <person name="Bloem J."/>
            <person name="Labutti K."/>
            <person name="Salamov A."/>
            <person name="Andreopoulos B."/>
            <person name="Baker S."/>
            <person name="Barry K."/>
            <person name="Bills G."/>
            <person name="Bluhm B."/>
            <person name="Cannon C."/>
            <person name="Castanera R."/>
            <person name="Culley D."/>
            <person name="Daum C."/>
            <person name="Ezra D."/>
            <person name="Gonzalez J."/>
            <person name="Henrissat B."/>
            <person name="Kuo A."/>
            <person name="Liang C."/>
            <person name="Lipzen A."/>
            <person name="Lutzoni F."/>
            <person name="Magnuson J."/>
            <person name="Mondo S."/>
            <person name="Nolan M."/>
            <person name="Ohm R."/>
            <person name="Pangilinan J."/>
            <person name="Park H.-J."/>
            <person name="Ramirez L."/>
            <person name="Alfaro M."/>
            <person name="Sun H."/>
            <person name="Tritt A."/>
            <person name="Yoshinaga Y."/>
            <person name="Zwiers L.-H."/>
            <person name="Turgeon B."/>
            <person name="Goodwin S."/>
            <person name="Spatafora J."/>
            <person name="Crous P."/>
            <person name="Grigoriev I."/>
        </authorList>
    </citation>
    <scope>NUCLEOTIDE SEQUENCE</scope>
    <source>
        <strain evidence="7">CBS 113818</strain>
    </source>
</reference>
<feature type="compositionally biased region" description="Low complexity" evidence="4">
    <location>
        <begin position="562"/>
        <end position="750"/>
    </location>
</feature>
<name>A0A6A7A687_9PLEO</name>
<dbReference type="SMART" id="SM00270">
    <property type="entry name" value="ChtBD1"/>
    <property type="match status" value="2"/>
</dbReference>
<feature type="compositionally biased region" description="Pro residues" evidence="4">
    <location>
        <begin position="943"/>
        <end position="952"/>
    </location>
</feature>
<keyword evidence="7" id="KW-0378">Hydrolase</keyword>
<dbReference type="Gene3D" id="3.30.60.10">
    <property type="entry name" value="Endochitinase-like"/>
    <property type="match status" value="1"/>
</dbReference>
<feature type="signal peptide" evidence="5">
    <location>
        <begin position="1"/>
        <end position="17"/>
    </location>
</feature>
<dbReference type="AlphaFoldDB" id="A0A6A7A687"/>
<dbReference type="PANTHER" id="PTHR11177">
    <property type="entry name" value="CHITINASE"/>
    <property type="match status" value="1"/>
</dbReference>
<comment type="similarity">
    <text evidence="1">Belongs to the glycosyl hydrolase 18 family. Chitinase class V subfamily.</text>
</comment>
<feature type="domain" description="GH18" evidence="6">
    <location>
        <begin position="163"/>
        <end position="505"/>
    </location>
</feature>
<evidence type="ECO:0000256" key="4">
    <source>
        <dbReference type="SAM" id="MobiDB-lite"/>
    </source>
</evidence>
<feature type="compositionally biased region" description="Low complexity" evidence="4">
    <location>
        <begin position="759"/>
        <end position="796"/>
    </location>
</feature>
<dbReference type="Gene3D" id="3.10.50.10">
    <property type="match status" value="1"/>
</dbReference>
<accession>A0A6A7A687</accession>
<dbReference type="Gene3D" id="3.20.20.80">
    <property type="entry name" value="Glycosidases"/>
    <property type="match status" value="2"/>
</dbReference>
<dbReference type="InterPro" id="IPR017853">
    <property type="entry name" value="GH"/>
</dbReference>
<dbReference type="EMBL" id="MU006223">
    <property type="protein sequence ID" value="KAF2828249.1"/>
    <property type="molecule type" value="Genomic_DNA"/>
</dbReference>
<dbReference type="InterPro" id="IPR001223">
    <property type="entry name" value="Glyco_hydro18_cat"/>
</dbReference>
<evidence type="ECO:0000256" key="2">
    <source>
        <dbReference type="ARBA" id="ARBA00012729"/>
    </source>
</evidence>
<evidence type="ECO:0000256" key="3">
    <source>
        <dbReference type="ARBA" id="ARBA00022669"/>
    </source>
</evidence>
<keyword evidence="3" id="KW-0147">Chitin-binding</keyword>
<evidence type="ECO:0000259" key="6">
    <source>
        <dbReference type="PROSITE" id="PS51910"/>
    </source>
</evidence>
<proteinExistence type="inferred from homology"/>
<dbReference type="GO" id="GO:0005975">
    <property type="term" value="P:carbohydrate metabolic process"/>
    <property type="evidence" value="ECO:0007669"/>
    <property type="project" value="InterPro"/>
</dbReference>
<dbReference type="InterPro" id="IPR050314">
    <property type="entry name" value="Glycosyl_Hydrlase_18"/>
</dbReference>
<dbReference type="GO" id="GO:0008061">
    <property type="term" value="F:chitin binding"/>
    <property type="evidence" value="ECO:0007669"/>
    <property type="project" value="UniProtKB-KW"/>
</dbReference>
<feature type="compositionally biased region" description="Low complexity" evidence="4">
    <location>
        <begin position="480"/>
        <end position="553"/>
    </location>
</feature>
<dbReference type="PROSITE" id="PS51910">
    <property type="entry name" value="GH18_2"/>
    <property type="match status" value="1"/>
</dbReference>
<protein>
    <recommendedName>
        <fullName evidence="2">chitinase</fullName>
        <ecNumber evidence="2">3.2.1.14</ecNumber>
    </recommendedName>
</protein>
<gene>
    <name evidence="7" type="ORF">CC86DRAFT_454883</name>
</gene>
<dbReference type="Proteomes" id="UP000799424">
    <property type="component" value="Unassembled WGS sequence"/>
</dbReference>
<dbReference type="InterPro" id="IPR011583">
    <property type="entry name" value="Chitinase_II/V-like_cat"/>
</dbReference>
<dbReference type="SMART" id="SM00636">
    <property type="entry name" value="Glyco_18"/>
    <property type="match status" value="1"/>
</dbReference>
<keyword evidence="5" id="KW-0732">Signal</keyword>
<dbReference type="PANTHER" id="PTHR11177:SF333">
    <property type="entry name" value="CHITINASE"/>
    <property type="match status" value="1"/>
</dbReference>
<sequence length="1149" mass="118851">MWLLLLLQLGLVATALASSVKSNLTYFGAPRASLDGVLPVLEIAEGYIRSQSNVDVTTFKSESEVGCGANSPCILGSCCTSLGHCGYPPEHCSPDKCVADCNAKAPCGEFSVDGVTSCPLNACCSRLGFCGVSDVFCRDVQSTAQIAGANDVPSCGKGSGSASRHVAYYQAWNSRRRPCDKVRPSQLDLSGITHLVLAFATIDPASFEVKLMNPDDDGIYKEFFALSGSVSKWIGLGGYEFTDPGENRKKFIDFLKKFLDKWDFKGIDIDWEWPGHDDRGGNAQDGHNQVELMKEMRQRLGSGFGLGVVIPAQYDHLKNMNVKGLEARRRDHHAHLRSPRTEIDASLKLLWSSNIDSKKVNMGLTNYGRGYTVADKSCMNYGCTFKGPSKQGSCSLQDGILSTCEIRRIVAEKKLQYSVIPGGAETNEVTWDDQWISFDDANTLGKKLELANDRCLGGTALWAIDYATCPGGGGSPMPGPGSSVAPSQSNSAPVSSAASSGASSNVPTNAPSTTPTDAPSPSVSRQPSGSPNSSQGSSAVSSPSAASSSVAGAPTPPPGAPGSPTQSSGASSTGSSSQAGSSNAGSSSQAAPSSSGAGSPVTPSPSGSSASGTSLASSGVSGSSASGSNGSRPTPTSGASSSGNSGPGQPAPTLGSSSSSGGSGQPAPSLSASSSDSSRSGQPMPTGGASSSSNGGSPQPGPTIGSSSSSGGDSPQPGPSMGSSSSSNGGSPQPWPTGASSSASSTDGGSPHPGPWPPGASSSASSTNGGSPHPGRPGGSSYTSSSAISTTSSVSPPHHPRWCPDECKTEDWCKIFCDKDDLDVVPPPQCWGLDWCLLWWGYSVHHHDDHKKHCKLLGCGCGFMGLPWGPVSDCESKGIKIPFFINIWIEIFGLFPVPCLFWGCPGMSCGLFGCGGWCFGMDECNECPKLLCPNVGPKIGPPPTPLPVPTPTKPGDKPGDKSDKSKKCEPKEYKTATERMVYCNEKVDLSSRISATTISTWASTAVTTAVSTSSSCGTVFDVTITGCNAVNSMSTMTTKATKSNSISSSSETPGPACTRAPLSLDDDEGNNIPEDNCQDCWDFFDDKCIPKECKPEDAEYCAAKCLTDMCMAKDSPKFCHTGAKCAHWSCPKESMGALPHPFPVTLTFP</sequence>
<evidence type="ECO:0000313" key="7">
    <source>
        <dbReference type="EMBL" id="KAF2828249.1"/>
    </source>
</evidence>
<keyword evidence="8" id="KW-1185">Reference proteome</keyword>
<dbReference type="EC" id="3.2.1.14" evidence="2"/>
<evidence type="ECO:0000313" key="8">
    <source>
        <dbReference type="Proteomes" id="UP000799424"/>
    </source>
</evidence>
<dbReference type="SUPFAM" id="SSF54556">
    <property type="entry name" value="Chitinase insertion domain"/>
    <property type="match status" value="1"/>
</dbReference>
<evidence type="ECO:0000256" key="5">
    <source>
        <dbReference type="SAM" id="SignalP"/>
    </source>
</evidence>